<keyword evidence="4" id="KW-1185">Reference proteome</keyword>
<protein>
    <submittedName>
        <fullName evidence="3">Universal stress family protein</fullName>
    </submittedName>
</protein>
<dbReference type="Pfam" id="PF00582">
    <property type="entry name" value="Usp"/>
    <property type="match status" value="1"/>
</dbReference>
<dbReference type="Proteomes" id="UP000037660">
    <property type="component" value="Unassembled WGS sequence"/>
</dbReference>
<dbReference type="RefSeq" id="WP_082368000.1">
    <property type="nucleotide sequence ID" value="NZ_BBYR01000010.1"/>
</dbReference>
<feature type="compositionally biased region" description="Low complexity" evidence="1">
    <location>
        <begin position="144"/>
        <end position="154"/>
    </location>
</feature>
<evidence type="ECO:0000256" key="1">
    <source>
        <dbReference type="SAM" id="MobiDB-lite"/>
    </source>
</evidence>
<dbReference type="Gene3D" id="3.40.50.620">
    <property type="entry name" value="HUPs"/>
    <property type="match status" value="1"/>
</dbReference>
<dbReference type="STRING" id="1547922.ISF6_0162"/>
<dbReference type="CDD" id="cd00293">
    <property type="entry name" value="USP-like"/>
    <property type="match status" value="1"/>
</dbReference>
<sequence length="170" mass="16566">MNILLPVDGSADALAAVRHLVALRRAGLAAEAVLVNVQEPPTLYEVVVAHDAERLSDLRRAAGADLLAPAEAMLDAAGVPWQSEVAGGAPAALLLELLENYGCTQVIMGSGAGRPGAVARAVLGAATVPVTLVAAADGVGGEVPAGDDAGDAAPGPGPGDGDELAGPGTA</sequence>
<feature type="domain" description="UspA" evidence="2">
    <location>
        <begin position="2"/>
        <end position="133"/>
    </location>
</feature>
<gene>
    <name evidence="3" type="ORF">ISF6_0162</name>
</gene>
<evidence type="ECO:0000313" key="4">
    <source>
        <dbReference type="Proteomes" id="UP000037660"/>
    </source>
</evidence>
<dbReference type="InterPro" id="IPR006016">
    <property type="entry name" value="UspA"/>
</dbReference>
<feature type="region of interest" description="Disordered" evidence="1">
    <location>
        <begin position="142"/>
        <end position="170"/>
    </location>
</feature>
<dbReference type="AlphaFoldDB" id="A0A0K8NWK9"/>
<evidence type="ECO:0000259" key="2">
    <source>
        <dbReference type="Pfam" id="PF00582"/>
    </source>
</evidence>
<proteinExistence type="predicted"/>
<organism evidence="3 4">
    <name type="scientific">Piscinibacter sakaiensis</name>
    <name type="common">Ideonella sakaiensis</name>
    <dbReference type="NCBI Taxonomy" id="1547922"/>
    <lineage>
        <taxon>Bacteria</taxon>
        <taxon>Pseudomonadati</taxon>
        <taxon>Pseudomonadota</taxon>
        <taxon>Betaproteobacteria</taxon>
        <taxon>Burkholderiales</taxon>
        <taxon>Sphaerotilaceae</taxon>
        <taxon>Piscinibacter</taxon>
    </lineage>
</organism>
<reference evidence="3 4" key="2">
    <citation type="journal article" date="2016" name="Science">
        <title>A bacterium that degrades and assimilates poly(ethylene terephthalate).</title>
        <authorList>
            <person name="Yoshida S."/>
            <person name="Hiraga K."/>
            <person name="Takehana T."/>
            <person name="Taniguchi I."/>
            <person name="Yamaji H."/>
            <person name="Maeda Y."/>
            <person name="Toyohara K."/>
            <person name="Miyamoto K."/>
            <person name="Kimura Y."/>
            <person name="Oda K."/>
        </authorList>
    </citation>
    <scope>NUCLEOTIDE SEQUENCE [LARGE SCALE GENOMIC DNA]</scope>
    <source>
        <strain evidence="4">NBRC 110686 / TISTR 2288 / 201-F6</strain>
    </source>
</reference>
<dbReference type="EMBL" id="BBYR01000010">
    <property type="protein sequence ID" value="GAP34763.1"/>
    <property type="molecule type" value="Genomic_DNA"/>
</dbReference>
<dbReference type="InterPro" id="IPR014729">
    <property type="entry name" value="Rossmann-like_a/b/a_fold"/>
</dbReference>
<dbReference type="SUPFAM" id="SSF52402">
    <property type="entry name" value="Adenine nucleotide alpha hydrolases-like"/>
    <property type="match status" value="1"/>
</dbReference>
<name>A0A0K8NWK9_PISS1</name>
<accession>A0A0K8NWK9</accession>
<comment type="caution">
    <text evidence="3">The sequence shown here is derived from an EMBL/GenBank/DDBJ whole genome shotgun (WGS) entry which is preliminary data.</text>
</comment>
<reference evidence="4" key="1">
    <citation type="submission" date="2015-07" db="EMBL/GenBank/DDBJ databases">
        <title>Discovery of a poly(ethylene terephthalate assimilation.</title>
        <authorList>
            <person name="Yoshida S."/>
            <person name="Hiraga K."/>
            <person name="Takehana T."/>
            <person name="Taniguchi I."/>
            <person name="Yamaji H."/>
            <person name="Maeda Y."/>
            <person name="Toyohara K."/>
            <person name="Miyamoto K."/>
            <person name="Kimura Y."/>
            <person name="Oda K."/>
        </authorList>
    </citation>
    <scope>NUCLEOTIDE SEQUENCE [LARGE SCALE GENOMIC DNA]</scope>
    <source>
        <strain evidence="4">NBRC 110686 / TISTR 2288 / 201-F6</strain>
    </source>
</reference>
<evidence type="ECO:0000313" key="3">
    <source>
        <dbReference type="EMBL" id="GAP34763.1"/>
    </source>
</evidence>